<dbReference type="EMBL" id="QKTX01000007">
    <property type="protein sequence ID" value="PZV83053.1"/>
    <property type="molecule type" value="Genomic_DNA"/>
</dbReference>
<protein>
    <submittedName>
        <fullName evidence="2">Uncharacterized protein</fullName>
    </submittedName>
</protein>
<evidence type="ECO:0000256" key="1">
    <source>
        <dbReference type="SAM" id="Phobius"/>
    </source>
</evidence>
<accession>A0A326RR82</accession>
<sequence>MITIDPVTAVLSVVLFGAFTVPFIYHFQKNKKKDNLLVQNLKDAINAIGGNLDQFESWRHKYAIGLDTQKKVLVYHQEGEIGATFCIPLSEIKKVTVIKKTRELGESKKSVLEQLGLEIHYVSPTKKSSLVEFYNEEFFSDLMGETLLVEKWAELIRTNL</sequence>
<evidence type="ECO:0000313" key="3">
    <source>
        <dbReference type="Proteomes" id="UP000248917"/>
    </source>
</evidence>
<dbReference type="AlphaFoldDB" id="A0A326RR82"/>
<keyword evidence="3" id="KW-1185">Reference proteome</keyword>
<feature type="transmembrane region" description="Helical" evidence="1">
    <location>
        <begin position="6"/>
        <end position="25"/>
    </location>
</feature>
<keyword evidence="1" id="KW-1133">Transmembrane helix</keyword>
<reference evidence="2 3" key="1">
    <citation type="submission" date="2018-06" db="EMBL/GenBank/DDBJ databases">
        <title>Genomic Encyclopedia of Archaeal and Bacterial Type Strains, Phase II (KMG-II): from individual species to whole genera.</title>
        <authorList>
            <person name="Goeker M."/>
        </authorList>
    </citation>
    <scope>NUCLEOTIDE SEQUENCE [LARGE SCALE GENOMIC DNA]</scope>
    <source>
        <strain evidence="2 3">T4</strain>
    </source>
</reference>
<proteinExistence type="predicted"/>
<comment type="caution">
    <text evidence="2">The sequence shown here is derived from an EMBL/GenBank/DDBJ whole genome shotgun (WGS) entry which is preliminary data.</text>
</comment>
<keyword evidence="1" id="KW-0472">Membrane</keyword>
<evidence type="ECO:0000313" key="2">
    <source>
        <dbReference type="EMBL" id="PZV83053.1"/>
    </source>
</evidence>
<gene>
    <name evidence="2" type="ORF">CLV31_1075</name>
</gene>
<name>A0A326RR82_9BACT</name>
<dbReference type="OrthoDB" id="840309at2"/>
<dbReference type="RefSeq" id="WP_111392870.1">
    <property type="nucleotide sequence ID" value="NZ_QKTX01000007.1"/>
</dbReference>
<dbReference type="Proteomes" id="UP000248917">
    <property type="component" value="Unassembled WGS sequence"/>
</dbReference>
<organism evidence="2 3">
    <name type="scientific">Algoriphagus aquaeductus</name>
    <dbReference type="NCBI Taxonomy" id="475299"/>
    <lineage>
        <taxon>Bacteria</taxon>
        <taxon>Pseudomonadati</taxon>
        <taxon>Bacteroidota</taxon>
        <taxon>Cytophagia</taxon>
        <taxon>Cytophagales</taxon>
        <taxon>Cyclobacteriaceae</taxon>
        <taxon>Algoriphagus</taxon>
    </lineage>
</organism>
<keyword evidence="1" id="KW-0812">Transmembrane</keyword>